<dbReference type="PROSITE" id="PS52050">
    <property type="entry name" value="WYL"/>
    <property type="match status" value="1"/>
</dbReference>
<dbReference type="EMBL" id="FUXI01000025">
    <property type="protein sequence ID" value="SJZ97866.1"/>
    <property type="molecule type" value="Genomic_DNA"/>
</dbReference>
<evidence type="ECO:0000313" key="2">
    <source>
        <dbReference type="EMBL" id="SJZ97866.1"/>
    </source>
</evidence>
<protein>
    <submittedName>
        <fullName evidence="2">Predicted DNA-binding transcriptional regulator YafY, contains an HTH and WYL domains</fullName>
    </submittedName>
</protein>
<dbReference type="PANTHER" id="PTHR34580">
    <property type="match status" value="1"/>
</dbReference>
<reference evidence="2 3" key="1">
    <citation type="submission" date="2017-02" db="EMBL/GenBank/DDBJ databases">
        <authorList>
            <person name="Peterson S.W."/>
        </authorList>
    </citation>
    <scope>NUCLEOTIDE SEQUENCE [LARGE SCALE GENOMIC DNA]</scope>
    <source>
        <strain evidence="2 3">ATCC BAA-1030</strain>
    </source>
</reference>
<dbReference type="InterPro" id="IPR051534">
    <property type="entry name" value="CBASS_pafABC_assoc_protein"/>
</dbReference>
<keyword evidence="3" id="KW-1185">Reference proteome</keyword>
<keyword evidence="2" id="KW-0238">DNA-binding</keyword>
<accession>A0A1T4Q2L5</accession>
<dbReference type="InterPro" id="IPR026881">
    <property type="entry name" value="WYL_dom"/>
</dbReference>
<gene>
    <name evidence="2" type="ORF">SAMN02745116_02033</name>
</gene>
<dbReference type="RefSeq" id="WP_078807950.1">
    <property type="nucleotide sequence ID" value="NZ_FUXI01000025.1"/>
</dbReference>
<evidence type="ECO:0000313" key="3">
    <source>
        <dbReference type="Proteomes" id="UP000190328"/>
    </source>
</evidence>
<dbReference type="AlphaFoldDB" id="A0A1T4Q2L5"/>
<dbReference type="STRING" id="263852.SAMN02745116_02033"/>
<proteinExistence type="predicted"/>
<sequence>MIGQERAVAIFYRLMNGEKLNTSELAEEYGVETRTIQRIFKMITEMLEDEHSSLKLEKTRGKYQIIGKGGFSAKQVLTVCKLLLSTKILQKNEMKFITQSFIDLLHEDEQNLIDNILKNELHHYSPNYSNKEEIMEKIWEWSEYIDNKQAVTFEYQTLNREIKQHTGLPQAIYFTEDYCYLFIHSKNRGYDYTYRLDRIVSCKPSSEKITISYADRFEEGKIRIAGKQVMREDTIRVTFEYDNWEEYVFDHLPNVKKTNNNTFETKGSPFSIKSWLFSQGARVKVLSGTPNFVNEYKEEIKKMYEKNCK</sequence>
<feature type="domain" description="WYL" evidence="1">
    <location>
        <begin position="143"/>
        <end position="203"/>
    </location>
</feature>
<evidence type="ECO:0000259" key="1">
    <source>
        <dbReference type="Pfam" id="PF13280"/>
    </source>
</evidence>
<dbReference type="PANTHER" id="PTHR34580:SF1">
    <property type="entry name" value="PROTEIN PAFC"/>
    <property type="match status" value="1"/>
</dbReference>
<name>A0A1T4Q2L5_9ENTE</name>
<dbReference type="Proteomes" id="UP000190328">
    <property type="component" value="Unassembled WGS sequence"/>
</dbReference>
<dbReference type="OrthoDB" id="86031at2"/>
<dbReference type="GO" id="GO:0003677">
    <property type="term" value="F:DNA binding"/>
    <property type="evidence" value="ECO:0007669"/>
    <property type="project" value="UniProtKB-KW"/>
</dbReference>
<organism evidence="2 3">
    <name type="scientific">Pilibacter termitis</name>
    <dbReference type="NCBI Taxonomy" id="263852"/>
    <lineage>
        <taxon>Bacteria</taxon>
        <taxon>Bacillati</taxon>
        <taxon>Bacillota</taxon>
        <taxon>Bacilli</taxon>
        <taxon>Lactobacillales</taxon>
        <taxon>Enterococcaceae</taxon>
        <taxon>Pilibacter</taxon>
    </lineage>
</organism>
<dbReference type="Pfam" id="PF13280">
    <property type="entry name" value="WYL"/>
    <property type="match status" value="1"/>
</dbReference>